<name>A0A6J5LAN4_9CAUD</name>
<feature type="non-terminal residue" evidence="1">
    <location>
        <position position="41"/>
    </location>
</feature>
<accession>A0A6J5LAN4</accession>
<evidence type="ECO:0000313" key="1">
    <source>
        <dbReference type="EMBL" id="CAB4131371.1"/>
    </source>
</evidence>
<dbReference type="EMBL" id="LR796243">
    <property type="protein sequence ID" value="CAB4131371.1"/>
    <property type="molecule type" value="Genomic_DNA"/>
</dbReference>
<protein>
    <submittedName>
        <fullName evidence="1">Uncharacterized protein</fullName>
    </submittedName>
</protein>
<proteinExistence type="predicted"/>
<sequence>MNTREIFDEGATVSQAAAELKCKADRMVWCNQPKCVHGAEY</sequence>
<organism evidence="1">
    <name type="scientific">uncultured Caudovirales phage</name>
    <dbReference type="NCBI Taxonomy" id="2100421"/>
    <lineage>
        <taxon>Viruses</taxon>
        <taxon>Duplodnaviria</taxon>
        <taxon>Heunggongvirae</taxon>
        <taxon>Uroviricota</taxon>
        <taxon>Caudoviricetes</taxon>
        <taxon>Peduoviridae</taxon>
        <taxon>Maltschvirus</taxon>
        <taxon>Maltschvirus maltsch</taxon>
    </lineage>
</organism>
<reference evidence="1" key="1">
    <citation type="submission" date="2020-04" db="EMBL/GenBank/DDBJ databases">
        <authorList>
            <person name="Chiriac C."/>
            <person name="Salcher M."/>
            <person name="Ghai R."/>
            <person name="Kavagutti S V."/>
        </authorList>
    </citation>
    <scope>NUCLEOTIDE SEQUENCE</scope>
</reference>
<gene>
    <name evidence="1" type="ORF">UFOVP121_87</name>
</gene>